<dbReference type="GO" id="GO:0004190">
    <property type="term" value="F:aspartic-type endopeptidase activity"/>
    <property type="evidence" value="ECO:0007669"/>
    <property type="project" value="InterPro"/>
</dbReference>
<dbReference type="InterPro" id="IPR000045">
    <property type="entry name" value="Prepilin_IV_endopep_pep"/>
</dbReference>
<dbReference type="AlphaFoldDB" id="A0A1I1JAS2"/>
<keyword evidence="4 7" id="KW-0812">Transmembrane</keyword>
<keyword evidence="3" id="KW-1003">Cell membrane</keyword>
<evidence type="ECO:0000313" key="10">
    <source>
        <dbReference type="EMBL" id="SFC45556.1"/>
    </source>
</evidence>
<feature type="domain" description="Prepilin type IV endopeptidase peptidase" evidence="8">
    <location>
        <begin position="114"/>
        <end position="221"/>
    </location>
</feature>
<dbReference type="InterPro" id="IPR050882">
    <property type="entry name" value="Prepilin_peptidase/N-MTase"/>
</dbReference>
<accession>A0A1I1JAS2</accession>
<protein>
    <submittedName>
        <fullName evidence="10">Leader peptidase (Prepilin peptidase) / N-methyltransferase</fullName>
    </submittedName>
</protein>
<comment type="similarity">
    <text evidence="2">Belongs to the peptidase A24 family.</text>
</comment>
<organism evidence="10 11">
    <name type="scientific">Ruminococcus albus</name>
    <dbReference type="NCBI Taxonomy" id="1264"/>
    <lineage>
        <taxon>Bacteria</taxon>
        <taxon>Bacillati</taxon>
        <taxon>Bacillota</taxon>
        <taxon>Clostridia</taxon>
        <taxon>Eubacteriales</taxon>
        <taxon>Oscillospiraceae</taxon>
        <taxon>Ruminococcus</taxon>
    </lineage>
</organism>
<evidence type="ECO:0000256" key="3">
    <source>
        <dbReference type="ARBA" id="ARBA00022475"/>
    </source>
</evidence>
<proteinExistence type="inferred from homology"/>
<dbReference type="InterPro" id="IPR010627">
    <property type="entry name" value="Prepilin_pept_A24_N"/>
</dbReference>
<feature type="transmembrane region" description="Helical" evidence="7">
    <location>
        <begin position="229"/>
        <end position="248"/>
    </location>
</feature>
<evidence type="ECO:0000256" key="7">
    <source>
        <dbReference type="SAM" id="Phobius"/>
    </source>
</evidence>
<name>A0A1I1JAS2_RUMAL</name>
<keyword evidence="10" id="KW-0808">Transferase</keyword>
<feature type="transmembrane region" description="Helical" evidence="7">
    <location>
        <begin position="6"/>
        <end position="31"/>
    </location>
</feature>
<evidence type="ECO:0000256" key="5">
    <source>
        <dbReference type="ARBA" id="ARBA00022989"/>
    </source>
</evidence>
<evidence type="ECO:0000313" key="11">
    <source>
        <dbReference type="Proteomes" id="UP000182192"/>
    </source>
</evidence>
<evidence type="ECO:0000256" key="4">
    <source>
        <dbReference type="ARBA" id="ARBA00022692"/>
    </source>
</evidence>
<sequence>MDTETLYLIMVYVFVFIFGICIGSFLNVCIYRLPLGESLIKSNSHCMTCGTPIRKRDLIPVVSWCLLRGKCHACGAKISPRYTVVELLNGICYLVIFLHFDVISHPLYAAIVSLMTSALIVVFFMDWDTQLINTWVVVFIGALAIPKYIFCSDECGITLKSMIIGALVISIPLLVISLASHEKAMGMGDVYLMAAAGLFLGVPNVLIAMLIALVTGSIVGIILKHSNGSSVFAFGPYLALGIAVAALYGDAIAEFYVHFTDLDKTIEVTSNVIANIL</sequence>
<dbReference type="GO" id="GO:0032259">
    <property type="term" value="P:methylation"/>
    <property type="evidence" value="ECO:0007669"/>
    <property type="project" value="UniProtKB-KW"/>
</dbReference>
<dbReference type="Proteomes" id="UP000182192">
    <property type="component" value="Unassembled WGS sequence"/>
</dbReference>
<keyword evidence="5 7" id="KW-1133">Transmembrane helix</keyword>
<feature type="transmembrane region" description="Helical" evidence="7">
    <location>
        <begin position="132"/>
        <end position="150"/>
    </location>
</feature>
<keyword evidence="6 7" id="KW-0472">Membrane</keyword>
<feature type="transmembrane region" description="Helical" evidence="7">
    <location>
        <begin position="191"/>
        <end position="223"/>
    </location>
</feature>
<dbReference type="EMBL" id="FOKQ01000013">
    <property type="protein sequence ID" value="SFC45556.1"/>
    <property type="molecule type" value="Genomic_DNA"/>
</dbReference>
<dbReference type="GO" id="GO:0006465">
    <property type="term" value="P:signal peptide processing"/>
    <property type="evidence" value="ECO:0007669"/>
    <property type="project" value="TreeGrafter"/>
</dbReference>
<comment type="subcellular location">
    <subcellularLocation>
        <location evidence="1">Cell membrane</location>
        <topology evidence="1">Multi-pass membrane protein</topology>
    </subcellularLocation>
</comment>
<evidence type="ECO:0000259" key="9">
    <source>
        <dbReference type="Pfam" id="PF06750"/>
    </source>
</evidence>
<dbReference type="OrthoDB" id="9789291at2"/>
<dbReference type="eggNOG" id="COG1989">
    <property type="taxonomic scope" value="Bacteria"/>
</dbReference>
<evidence type="ECO:0000256" key="1">
    <source>
        <dbReference type="ARBA" id="ARBA00004651"/>
    </source>
</evidence>
<dbReference type="GO" id="GO:0005886">
    <property type="term" value="C:plasma membrane"/>
    <property type="evidence" value="ECO:0007669"/>
    <property type="project" value="UniProtKB-SubCell"/>
</dbReference>
<keyword evidence="10" id="KW-0489">Methyltransferase</keyword>
<dbReference type="PANTHER" id="PTHR30487:SF0">
    <property type="entry name" value="PREPILIN LEADER PEPTIDASE_N-METHYLTRANSFERASE-RELATED"/>
    <property type="match status" value="1"/>
</dbReference>
<dbReference type="Pfam" id="PF06750">
    <property type="entry name" value="A24_N_bact"/>
    <property type="match status" value="1"/>
</dbReference>
<dbReference type="PANTHER" id="PTHR30487">
    <property type="entry name" value="TYPE 4 PREPILIN-LIKE PROTEINS LEADER PEPTIDE-PROCESSING ENZYME"/>
    <property type="match status" value="1"/>
</dbReference>
<dbReference type="RefSeq" id="WP_074961178.1">
    <property type="nucleotide sequence ID" value="NZ_FOKQ01000013.1"/>
</dbReference>
<evidence type="ECO:0000256" key="2">
    <source>
        <dbReference type="ARBA" id="ARBA00005801"/>
    </source>
</evidence>
<feature type="domain" description="Prepilin peptidase A24 N-terminal" evidence="9">
    <location>
        <begin position="17"/>
        <end position="100"/>
    </location>
</feature>
<dbReference type="Pfam" id="PF01478">
    <property type="entry name" value="Peptidase_A24"/>
    <property type="match status" value="1"/>
</dbReference>
<dbReference type="GO" id="GO:0008168">
    <property type="term" value="F:methyltransferase activity"/>
    <property type="evidence" value="ECO:0007669"/>
    <property type="project" value="UniProtKB-KW"/>
</dbReference>
<gene>
    <name evidence="10" type="ORF">SAMN02910406_01738</name>
</gene>
<evidence type="ECO:0000256" key="6">
    <source>
        <dbReference type="ARBA" id="ARBA00023136"/>
    </source>
</evidence>
<feature type="transmembrane region" description="Helical" evidence="7">
    <location>
        <begin position="106"/>
        <end position="125"/>
    </location>
</feature>
<evidence type="ECO:0000259" key="8">
    <source>
        <dbReference type="Pfam" id="PF01478"/>
    </source>
</evidence>
<feature type="transmembrane region" description="Helical" evidence="7">
    <location>
        <begin position="162"/>
        <end position="179"/>
    </location>
</feature>
<reference evidence="10 11" key="1">
    <citation type="submission" date="2016-10" db="EMBL/GenBank/DDBJ databases">
        <authorList>
            <person name="de Groot N.N."/>
        </authorList>
    </citation>
    <scope>NUCLEOTIDE SEQUENCE [LARGE SCALE GENOMIC DNA]</scope>
    <source>
        <strain evidence="10 11">AR67</strain>
    </source>
</reference>
<dbReference type="Gene3D" id="1.20.120.1220">
    <property type="match status" value="1"/>
</dbReference>